<sequence length="239" mass="27828">MALSSTTLIWWWIKLVFVCRMDNNSVGVRVEDVIRTNEARGLKTRTKIALIVALIIFILLGISFISYLYIAPHILDTNHPQLKTTYIQSTSLNIYRNNTDSLAKLGLHVSFNAPDNIKADPELGTFILSTKVSKNHTLRAFLNSAYTIFKYDQVILLNFRTNQTYMKEQQPGVLWKKDHQFIWVRITGDFKMKLKLARFPRFPRAYHHIYFLCDISFRAIQLDKIYYQKCVTSLSPSNL</sequence>
<dbReference type="AlphaFoldDB" id="A0A9K3NC60"/>
<organism evidence="2 3">
    <name type="scientific">Helianthus annuus</name>
    <name type="common">Common sunflower</name>
    <dbReference type="NCBI Taxonomy" id="4232"/>
    <lineage>
        <taxon>Eukaryota</taxon>
        <taxon>Viridiplantae</taxon>
        <taxon>Streptophyta</taxon>
        <taxon>Embryophyta</taxon>
        <taxon>Tracheophyta</taxon>
        <taxon>Spermatophyta</taxon>
        <taxon>Magnoliopsida</taxon>
        <taxon>eudicotyledons</taxon>
        <taxon>Gunneridae</taxon>
        <taxon>Pentapetalae</taxon>
        <taxon>asterids</taxon>
        <taxon>campanulids</taxon>
        <taxon>Asterales</taxon>
        <taxon>Asteraceae</taxon>
        <taxon>Asteroideae</taxon>
        <taxon>Heliantheae alliance</taxon>
        <taxon>Heliantheae</taxon>
        <taxon>Helianthus</taxon>
    </lineage>
</organism>
<keyword evidence="1" id="KW-0812">Transmembrane</keyword>
<dbReference type="EMBL" id="MNCJ02000323">
    <property type="protein sequence ID" value="KAF5795007.1"/>
    <property type="molecule type" value="Genomic_DNA"/>
</dbReference>
<keyword evidence="1" id="KW-1133">Transmembrane helix</keyword>
<accession>A0A9K3NC60</accession>
<protein>
    <submittedName>
        <fullName evidence="2">Uncharacterized protein</fullName>
    </submittedName>
</protein>
<feature type="transmembrane region" description="Helical" evidence="1">
    <location>
        <begin position="48"/>
        <end position="70"/>
    </location>
</feature>
<reference evidence="2" key="2">
    <citation type="submission" date="2020-06" db="EMBL/GenBank/DDBJ databases">
        <title>Helianthus annuus Genome sequencing and assembly Release 2.</title>
        <authorList>
            <person name="Gouzy J."/>
            <person name="Langlade N."/>
            <person name="Munos S."/>
        </authorList>
    </citation>
    <scope>NUCLEOTIDE SEQUENCE</scope>
    <source>
        <tissue evidence="2">Leaves</tissue>
    </source>
</reference>
<dbReference type="Gramene" id="mRNA:HanXRQr2_Chr08g0334721">
    <property type="protein sequence ID" value="mRNA:HanXRQr2_Chr08g0334721"/>
    <property type="gene ID" value="HanXRQr2_Chr08g0334721"/>
</dbReference>
<evidence type="ECO:0000256" key="1">
    <source>
        <dbReference type="SAM" id="Phobius"/>
    </source>
</evidence>
<reference evidence="2" key="1">
    <citation type="journal article" date="2017" name="Nature">
        <title>The sunflower genome provides insights into oil metabolism, flowering and Asterid evolution.</title>
        <authorList>
            <person name="Badouin H."/>
            <person name="Gouzy J."/>
            <person name="Grassa C.J."/>
            <person name="Murat F."/>
            <person name="Staton S.E."/>
            <person name="Cottret L."/>
            <person name="Lelandais-Briere C."/>
            <person name="Owens G.L."/>
            <person name="Carrere S."/>
            <person name="Mayjonade B."/>
            <person name="Legrand L."/>
            <person name="Gill N."/>
            <person name="Kane N.C."/>
            <person name="Bowers J.E."/>
            <person name="Hubner S."/>
            <person name="Bellec A."/>
            <person name="Berard A."/>
            <person name="Berges H."/>
            <person name="Blanchet N."/>
            <person name="Boniface M.C."/>
            <person name="Brunel D."/>
            <person name="Catrice O."/>
            <person name="Chaidir N."/>
            <person name="Claudel C."/>
            <person name="Donnadieu C."/>
            <person name="Faraut T."/>
            <person name="Fievet G."/>
            <person name="Helmstetter N."/>
            <person name="King M."/>
            <person name="Knapp S.J."/>
            <person name="Lai Z."/>
            <person name="Le Paslier M.C."/>
            <person name="Lippi Y."/>
            <person name="Lorenzon L."/>
            <person name="Mandel J.R."/>
            <person name="Marage G."/>
            <person name="Marchand G."/>
            <person name="Marquand E."/>
            <person name="Bret-Mestries E."/>
            <person name="Morien E."/>
            <person name="Nambeesan S."/>
            <person name="Nguyen T."/>
            <person name="Pegot-Espagnet P."/>
            <person name="Pouilly N."/>
            <person name="Raftis F."/>
            <person name="Sallet E."/>
            <person name="Schiex T."/>
            <person name="Thomas J."/>
            <person name="Vandecasteele C."/>
            <person name="Vares D."/>
            <person name="Vear F."/>
            <person name="Vautrin S."/>
            <person name="Crespi M."/>
            <person name="Mangin B."/>
            <person name="Burke J.M."/>
            <person name="Salse J."/>
            <person name="Munos S."/>
            <person name="Vincourt P."/>
            <person name="Rieseberg L.H."/>
            <person name="Langlade N.B."/>
        </authorList>
    </citation>
    <scope>NUCLEOTIDE SEQUENCE</scope>
    <source>
        <tissue evidence="2">Leaves</tissue>
    </source>
</reference>
<gene>
    <name evidence="2" type="ORF">HanXRQr2_Chr08g0334721</name>
</gene>
<evidence type="ECO:0000313" key="2">
    <source>
        <dbReference type="EMBL" id="KAF5795007.1"/>
    </source>
</evidence>
<keyword evidence="1" id="KW-0472">Membrane</keyword>
<proteinExistence type="predicted"/>
<dbReference type="Proteomes" id="UP000215914">
    <property type="component" value="Unassembled WGS sequence"/>
</dbReference>
<keyword evidence="3" id="KW-1185">Reference proteome</keyword>
<evidence type="ECO:0000313" key="3">
    <source>
        <dbReference type="Proteomes" id="UP000215914"/>
    </source>
</evidence>
<comment type="caution">
    <text evidence="2">The sequence shown here is derived from an EMBL/GenBank/DDBJ whole genome shotgun (WGS) entry which is preliminary data.</text>
</comment>
<name>A0A9K3NC60_HELAN</name>